<proteinExistence type="predicted"/>
<gene>
    <name evidence="1" type="ORF">ENJ61_00170</name>
</gene>
<organism evidence="1">
    <name type="scientific">Aquifex aeolicus</name>
    <dbReference type="NCBI Taxonomy" id="63363"/>
    <lineage>
        <taxon>Bacteria</taxon>
        <taxon>Pseudomonadati</taxon>
        <taxon>Aquificota</taxon>
        <taxon>Aquificia</taxon>
        <taxon>Aquificales</taxon>
        <taxon>Aquificaceae</taxon>
        <taxon>Aquifex</taxon>
    </lineage>
</organism>
<sequence length="95" mass="11375">MKKKTYIFDDDTLEILDQLKCDLNQKEVSIIKDALRAYYEVQCNKKELYRTLHEVVSQLTHIVQKIEELSFALGQCRERNRQLERIIEELRGNCE</sequence>
<dbReference type="EMBL" id="DRNB01000007">
    <property type="protein sequence ID" value="HHJ63300.1"/>
    <property type="molecule type" value="Genomic_DNA"/>
</dbReference>
<evidence type="ECO:0000313" key="1">
    <source>
        <dbReference type="EMBL" id="HHJ63300.1"/>
    </source>
</evidence>
<dbReference type="AlphaFoldDB" id="A0A7C5QJW2"/>
<comment type="caution">
    <text evidence="1">The sequence shown here is derived from an EMBL/GenBank/DDBJ whole genome shotgun (WGS) entry which is preliminary data.</text>
</comment>
<reference evidence="1" key="1">
    <citation type="journal article" date="2020" name="mSystems">
        <title>Genome- and Community-Level Interaction Insights into Carbon Utilization and Element Cycling Functions of Hydrothermarchaeota in Hydrothermal Sediment.</title>
        <authorList>
            <person name="Zhou Z."/>
            <person name="Liu Y."/>
            <person name="Xu W."/>
            <person name="Pan J."/>
            <person name="Luo Z.H."/>
            <person name="Li M."/>
        </authorList>
    </citation>
    <scope>NUCLEOTIDE SEQUENCE [LARGE SCALE GENOMIC DNA]</scope>
    <source>
        <strain evidence="1">HyVt-501</strain>
    </source>
</reference>
<accession>A0A7C5QJW2</accession>
<protein>
    <submittedName>
        <fullName evidence="1">Uncharacterized protein</fullName>
    </submittedName>
</protein>
<dbReference type="Proteomes" id="UP000885792">
    <property type="component" value="Unassembled WGS sequence"/>
</dbReference>
<name>A0A7C5QJW2_AQUAO</name>